<proteinExistence type="predicted"/>
<dbReference type="EMBL" id="PSZC01000039">
    <property type="protein sequence ID" value="PPJ31858.1"/>
    <property type="molecule type" value="Genomic_DNA"/>
</dbReference>
<dbReference type="RefSeq" id="WP_104380662.1">
    <property type="nucleotide sequence ID" value="NZ_PSZC01000039.1"/>
</dbReference>
<accession>A0A2S6ACN8</accession>
<dbReference type="SUPFAM" id="SSF53474">
    <property type="entry name" value="alpha/beta-Hydrolases"/>
    <property type="match status" value="1"/>
</dbReference>
<dbReference type="InterPro" id="IPR029058">
    <property type="entry name" value="AB_hydrolase_fold"/>
</dbReference>
<dbReference type="Proteomes" id="UP000239874">
    <property type="component" value="Unassembled WGS sequence"/>
</dbReference>
<evidence type="ECO:0000313" key="1">
    <source>
        <dbReference type="EMBL" id="PPJ31858.1"/>
    </source>
</evidence>
<sequence>MIDIITIRGTGEPLGGSGNMLRNVVDHLDRSRYRYVGDCPYPATVGPAGAGLDVDGPSETTSRAYGVAALAAMIRNAPNPVGIITYSLGALVLDDFRAIQARGAYLDCEVAFSAAVANPARRAGESIDDTSYGYGINGPRDDFAPGPPHFEAANPEDVITSCPLGSPLRALADGMSAFSFAELGGWSQDMAERLRQCRFQPVTLGWWQRPVETWRLYEETYWDIIGYLNGREHIAAYIDDGYCSRLADRINALDL</sequence>
<dbReference type="AlphaFoldDB" id="A0A2S6ACN8"/>
<name>A0A2S6ACN8_9NOCA</name>
<reference evidence="1 2" key="1">
    <citation type="submission" date="2018-02" db="EMBL/GenBank/DDBJ databases">
        <title>8 Nocardia nova and 1 Nocardia cyriacigeorgica strain used for evolution to TMP-SMX.</title>
        <authorList>
            <person name="Mehta H."/>
            <person name="Weng J."/>
            <person name="Shamoo Y."/>
        </authorList>
    </citation>
    <scope>NUCLEOTIDE SEQUENCE [LARGE SCALE GENOMIC DNA]</scope>
    <source>
        <strain evidence="1 2">MDA3139</strain>
    </source>
</reference>
<comment type="caution">
    <text evidence="1">The sequence shown here is derived from an EMBL/GenBank/DDBJ whole genome shotgun (WGS) entry which is preliminary data.</text>
</comment>
<evidence type="ECO:0000313" key="2">
    <source>
        <dbReference type="Proteomes" id="UP000239874"/>
    </source>
</evidence>
<protein>
    <submittedName>
        <fullName evidence="1">PE-PPE domain-containing protein</fullName>
    </submittedName>
</protein>
<gene>
    <name evidence="1" type="ORF">C5E45_32735</name>
</gene>
<organism evidence="1 2">
    <name type="scientific">Nocardia nova</name>
    <dbReference type="NCBI Taxonomy" id="37330"/>
    <lineage>
        <taxon>Bacteria</taxon>
        <taxon>Bacillati</taxon>
        <taxon>Actinomycetota</taxon>
        <taxon>Actinomycetes</taxon>
        <taxon>Mycobacteriales</taxon>
        <taxon>Nocardiaceae</taxon>
        <taxon>Nocardia</taxon>
    </lineage>
</organism>
<dbReference type="Gene3D" id="3.40.50.1820">
    <property type="entry name" value="alpha/beta hydrolase"/>
    <property type="match status" value="1"/>
</dbReference>